<dbReference type="Proteomes" id="UP001054837">
    <property type="component" value="Unassembled WGS sequence"/>
</dbReference>
<dbReference type="AlphaFoldDB" id="A0AAV4U3S9"/>
<name>A0AAV4U3S9_9ARAC</name>
<dbReference type="EMBL" id="BPLQ01010670">
    <property type="protein sequence ID" value="GIY52444.1"/>
    <property type="molecule type" value="Genomic_DNA"/>
</dbReference>
<evidence type="ECO:0000313" key="1">
    <source>
        <dbReference type="EMBL" id="GIY52444.1"/>
    </source>
</evidence>
<accession>A0AAV4U3S9</accession>
<reference evidence="1 2" key="1">
    <citation type="submission" date="2021-06" db="EMBL/GenBank/DDBJ databases">
        <title>Caerostris darwini draft genome.</title>
        <authorList>
            <person name="Kono N."/>
            <person name="Arakawa K."/>
        </authorList>
    </citation>
    <scope>NUCLEOTIDE SEQUENCE [LARGE SCALE GENOMIC DNA]</scope>
</reference>
<sequence length="87" mass="9753">MRSSCDANGRKTISQLGHHVNASHEISDPLSLSYYGGIYFIFQPISPYHPANPCLSFRSAARLARSQHSFFLPDLCSRIREKVKKSG</sequence>
<evidence type="ECO:0000313" key="2">
    <source>
        <dbReference type="Proteomes" id="UP001054837"/>
    </source>
</evidence>
<proteinExistence type="predicted"/>
<protein>
    <submittedName>
        <fullName evidence="1">Uncharacterized protein</fullName>
    </submittedName>
</protein>
<keyword evidence="2" id="KW-1185">Reference proteome</keyword>
<comment type="caution">
    <text evidence="1">The sequence shown here is derived from an EMBL/GenBank/DDBJ whole genome shotgun (WGS) entry which is preliminary data.</text>
</comment>
<gene>
    <name evidence="1" type="ORF">CDAR_181151</name>
</gene>
<organism evidence="1 2">
    <name type="scientific">Caerostris darwini</name>
    <dbReference type="NCBI Taxonomy" id="1538125"/>
    <lineage>
        <taxon>Eukaryota</taxon>
        <taxon>Metazoa</taxon>
        <taxon>Ecdysozoa</taxon>
        <taxon>Arthropoda</taxon>
        <taxon>Chelicerata</taxon>
        <taxon>Arachnida</taxon>
        <taxon>Araneae</taxon>
        <taxon>Araneomorphae</taxon>
        <taxon>Entelegynae</taxon>
        <taxon>Araneoidea</taxon>
        <taxon>Araneidae</taxon>
        <taxon>Caerostris</taxon>
    </lineage>
</organism>